<proteinExistence type="predicted"/>
<evidence type="ECO:0000256" key="1">
    <source>
        <dbReference type="ARBA" id="ARBA00000085"/>
    </source>
</evidence>
<dbReference type="Gene3D" id="3.40.50.2300">
    <property type="match status" value="1"/>
</dbReference>
<evidence type="ECO:0000259" key="11">
    <source>
        <dbReference type="PROSITE" id="PS50110"/>
    </source>
</evidence>
<dbReference type="SUPFAM" id="SSF52172">
    <property type="entry name" value="CheY-like"/>
    <property type="match status" value="1"/>
</dbReference>
<evidence type="ECO:0000256" key="7">
    <source>
        <dbReference type="ARBA" id="ARBA00022840"/>
    </source>
</evidence>
<dbReference type="InterPro" id="IPR000700">
    <property type="entry name" value="PAS-assoc_C"/>
</dbReference>
<feature type="domain" description="Histidine kinase" evidence="10">
    <location>
        <begin position="159"/>
        <end position="383"/>
    </location>
</feature>
<keyword evidence="7" id="KW-0067">ATP-binding</keyword>
<keyword evidence="14" id="KW-1185">Reference proteome</keyword>
<evidence type="ECO:0000256" key="9">
    <source>
        <dbReference type="PROSITE-ProRule" id="PRU00169"/>
    </source>
</evidence>
<dbReference type="InterPro" id="IPR003594">
    <property type="entry name" value="HATPase_dom"/>
</dbReference>
<dbReference type="PROSITE" id="PS50110">
    <property type="entry name" value="RESPONSE_REGULATORY"/>
    <property type="match status" value="1"/>
</dbReference>
<comment type="caution">
    <text evidence="13">The sequence shown here is derived from an EMBL/GenBank/DDBJ whole genome shotgun (WGS) entry which is preliminary data.</text>
</comment>
<dbReference type="Gene3D" id="3.30.565.10">
    <property type="entry name" value="Histidine kinase-like ATPase, C-terminal domain"/>
    <property type="match status" value="1"/>
</dbReference>
<dbReference type="InterPro" id="IPR011006">
    <property type="entry name" value="CheY-like_superfamily"/>
</dbReference>
<sequence length="527" mass="58068">MDDNAKTREQVLAELTAHRALVEGTLWGIAVIDEQGHCLFANPAFAVMCGAATPEDIIGQQMLVYIAPEELSRLAAYGEARLSGGTAPSRYEFQGRQLDGTPVWVEALVSMIEWEGKPTRLFTCIDITERRQTEDEVKHLQAQLLQTQKMEAIGTFASGIAHEFNNILNVVMAYIGLAESEIPFENPAQSYLAEVDSALQRAKDLLNQMSTFSRQTTAAYAPVDFAALVQDALRFFRVSLTKTIDIREHISEEPLMVLADSSQLHQILMNLFANAEYVMRRTGGCLEVWLERAEVAETQAAVKADIPAGAYVCLKVRDTGPGMTTEVQERIFEPFYTTKAVGEGTGMGLAIVHSIVTNHGGIITVDSHLDEGTTFAIYLPGYVEAAPESSDVAAEPPGRLGCVLLVDDEPALTRGLASALTRLGYQVVFHVDPESALAAFEAQPHHFDVLLTDQAMPGMTGVQLADRVRQIRPDIPVILCSAYSHTIDDIQDQETGFDALCMKPFRIHELSEMIQQVFLRRRRLESP</sequence>
<dbReference type="SMART" id="SM00388">
    <property type="entry name" value="HisKA"/>
    <property type="match status" value="1"/>
</dbReference>
<evidence type="ECO:0000313" key="14">
    <source>
        <dbReference type="Proteomes" id="UP000019141"/>
    </source>
</evidence>
<dbReference type="EC" id="2.7.13.3" evidence="2"/>
<dbReference type="PRINTS" id="PR00344">
    <property type="entry name" value="BCTRLSENSOR"/>
</dbReference>
<dbReference type="PANTHER" id="PTHR43065:SF46">
    <property type="entry name" value="C4-DICARBOXYLATE TRANSPORT SENSOR PROTEIN DCTB"/>
    <property type="match status" value="1"/>
</dbReference>
<dbReference type="InterPro" id="IPR005467">
    <property type="entry name" value="His_kinase_dom"/>
</dbReference>
<dbReference type="GO" id="GO:0005524">
    <property type="term" value="F:ATP binding"/>
    <property type="evidence" value="ECO:0007669"/>
    <property type="project" value="UniProtKB-KW"/>
</dbReference>
<evidence type="ECO:0000256" key="3">
    <source>
        <dbReference type="ARBA" id="ARBA00022553"/>
    </source>
</evidence>
<dbReference type="Pfam" id="PF00989">
    <property type="entry name" value="PAS"/>
    <property type="match status" value="1"/>
</dbReference>
<dbReference type="SMART" id="SM00091">
    <property type="entry name" value="PAS"/>
    <property type="match status" value="1"/>
</dbReference>
<dbReference type="EMBL" id="AZHW01000735">
    <property type="protein sequence ID" value="ETW96847.1"/>
    <property type="molecule type" value="Genomic_DNA"/>
</dbReference>
<dbReference type="CDD" id="cd00082">
    <property type="entry name" value="HisKA"/>
    <property type="match status" value="1"/>
</dbReference>
<dbReference type="PATRIC" id="fig|1429438.4.peg.4785"/>
<dbReference type="InterPro" id="IPR001610">
    <property type="entry name" value="PAC"/>
</dbReference>
<dbReference type="Pfam" id="PF02518">
    <property type="entry name" value="HATPase_c"/>
    <property type="match status" value="1"/>
</dbReference>
<dbReference type="PROSITE" id="PS50109">
    <property type="entry name" value="HIS_KIN"/>
    <property type="match status" value="1"/>
</dbReference>
<keyword evidence="4" id="KW-0808">Transferase</keyword>
<keyword evidence="5" id="KW-0547">Nucleotide-binding</keyword>
<dbReference type="InterPro" id="IPR035965">
    <property type="entry name" value="PAS-like_dom_sf"/>
</dbReference>
<keyword evidence="6" id="KW-0418">Kinase</keyword>
<dbReference type="InterPro" id="IPR013767">
    <property type="entry name" value="PAS_fold"/>
</dbReference>
<dbReference type="InterPro" id="IPR004358">
    <property type="entry name" value="Sig_transdc_His_kin-like_C"/>
</dbReference>
<evidence type="ECO:0000256" key="4">
    <source>
        <dbReference type="ARBA" id="ARBA00022679"/>
    </source>
</evidence>
<dbReference type="Gene3D" id="1.10.287.130">
    <property type="match status" value="1"/>
</dbReference>
<evidence type="ECO:0000259" key="10">
    <source>
        <dbReference type="PROSITE" id="PS50109"/>
    </source>
</evidence>
<dbReference type="HOGENOM" id="CLU_000445_114_51_7"/>
<accession>W4LFU0</accession>
<gene>
    <name evidence="13" type="ORF">ETSY1_24990</name>
</gene>
<dbReference type="AlphaFoldDB" id="W4LFU0"/>
<evidence type="ECO:0000256" key="8">
    <source>
        <dbReference type="ARBA" id="ARBA00023012"/>
    </source>
</evidence>
<dbReference type="InterPro" id="IPR003661">
    <property type="entry name" value="HisK_dim/P_dom"/>
</dbReference>
<evidence type="ECO:0000313" key="13">
    <source>
        <dbReference type="EMBL" id="ETW96847.1"/>
    </source>
</evidence>
<dbReference type="SMART" id="SM00086">
    <property type="entry name" value="PAC"/>
    <property type="match status" value="1"/>
</dbReference>
<dbReference type="Gene3D" id="3.30.450.20">
    <property type="entry name" value="PAS domain"/>
    <property type="match status" value="1"/>
</dbReference>
<dbReference type="NCBIfam" id="TIGR00229">
    <property type="entry name" value="sensory_box"/>
    <property type="match status" value="1"/>
</dbReference>
<evidence type="ECO:0000256" key="6">
    <source>
        <dbReference type="ARBA" id="ARBA00022777"/>
    </source>
</evidence>
<comment type="catalytic activity">
    <reaction evidence="1">
        <text>ATP + protein L-histidine = ADP + protein N-phospho-L-histidine.</text>
        <dbReference type="EC" id="2.7.13.3"/>
    </reaction>
</comment>
<dbReference type="InterPro" id="IPR036890">
    <property type="entry name" value="HATPase_C_sf"/>
</dbReference>
<evidence type="ECO:0000256" key="2">
    <source>
        <dbReference type="ARBA" id="ARBA00012438"/>
    </source>
</evidence>
<dbReference type="Proteomes" id="UP000019141">
    <property type="component" value="Unassembled WGS sequence"/>
</dbReference>
<dbReference type="SMART" id="SM00387">
    <property type="entry name" value="HATPase_c"/>
    <property type="match status" value="1"/>
</dbReference>
<protein>
    <recommendedName>
        <fullName evidence="2">histidine kinase</fullName>
        <ecNumber evidence="2">2.7.13.3</ecNumber>
    </recommendedName>
</protein>
<dbReference type="SUPFAM" id="SSF55785">
    <property type="entry name" value="PYP-like sensor domain (PAS domain)"/>
    <property type="match status" value="1"/>
</dbReference>
<dbReference type="PANTHER" id="PTHR43065">
    <property type="entry name" value="SENSOR HISTIDINE KINASE"/>
    <property type="match status" value="1"/>
</dbReference>
<dbReference type="Pfam" id="PF00072">
    <property type="entry name" value="Response_reg"/>
    <property type="match status" value="1"/>
</dbReference>
<reference evidence="13 14" key="1">
    <citation type="journal article" date="2014" name="Nature">
        <title>An environmental bacterial taxon with a large and distinct metabolic repertoire.</title>
        <authorList>
            <person name="Wilson M.C."/>
            <person name="Mori T."/>
            <person name="Ruckert C."/>
            <person name="Uria A.R."/>
            <person name="Helf M.J."/>
            <person name="Takada K."/>
            <person name="Gernert C."/>
            <person name="Steffens U.A."/>
            <person name="Heycke N."/>
            <person name="Schmitt S."/>
            <person name="Rinke C."/>
            <person name="Helfrich E.J."/>
            <person name="Brachmann A.O."/>
            <person name="Gurgui C."/>
            <person name="Wakimoto T."/>
            <person name="Kracht M."/>
            <person name="Crusemann M."/>
            <person name="Hentschel U."/>
            <person name="Abe I."/>
            <person name="Matsunaga S."/>
            <person name="Kalinowski J."/>
            <person name="Takeyama H."/>
            <person name="Piel J."/>
        </authorList>
    </citation>
    <scope>NUCLEOTIDE SEQUENCE [LARGE SCALE GENOMIC DNA]</scope>
    <source>
        <strain evidence="14">TSY1</strain>
    </source>
</reference>
<feature type="domain" description="Response regulatory" evidence="11">
    <location>
        <begin position="402"/>
        <end position="518"/>
    </location>
</feature>
<dbReference type="GO" id="GO:0000155">
    <property type="term" value="F:phosphorelay sensor kinase activity"/>
    <property type="evidence" value="ECO:0007669"/>
    <property type="project" value="InterPro"/>
</dbReference>
<dbReference type="PROSITE" id="PS50113">
    <property type="entry name" value="PAC"/>
    <property type="match status" value="1"/>
</dbReference>
<feature type="domain" description="PAC" evidence="12">
    <location>
        <begin position="89"/>
        <end position="139"/>
    </location>
</feature>
<dbReference type="InterPro" id="IPR001789">
    <property type="entry name" value="Sig_transdc_resp-reg_receiver"/>
</dbReference>
<evidence type="ECO:0000259" key="12">
    <source>
        <dbReference type="PROSITE" id="PS50113"/>
    </source>
</evidence>
<feature type="modified residue" description="4-aspartylphosphate" evidence="9">
    <location>
        <position position="453"/>
    </location>
</feature>
<evidence type="ECO:0000256" key="5">
    <source>
        <dbReference type="ARBA" id="ARBA00022741"/>
    </source>
</evidence>
<keyword evidence="3 9" id="KW-0597">Phosphoprotein</keyword>
<dbReference type="CDD" id="cd00130">
    <property type="entry name" value="PAS"/>
    <property type="match status" value="1"/>
</dbReference>
<dbReference type="SMART" id="SM00448">
    <property type="entry name" value="REC"/>
    <property type="match status" value="1"/>
</dbReference>
<name>W4LFU0_ENTF1</name>
<dbReference type="InterPro" id="IPR036097">
    <property type="entry name" value="HisK_dim/P_sf"/>
</dbReference>
<dbReference type="SUPFAM" id="SSF47384">
    <property type="entry name" value="Homodimeric domain of signal transducing histidine kinase"/>
    <property type="match status" value="1"/>
</dbReference>
<dbReference type="SUPFAM" id="SSF55874">
    <property type="entry name" value="ATPase domain of HSP90 chaperone/DNA topoisomerase II/histidine kinase"/>
    <property type="match status" value="1"/>
</dbReference>
<dbReference type="InterPro" id="IPR000014">
    <property type="entry name" value="PAS"/>
</dbReference>
<dbReference type="CDD" id="cd00156">
    <property type="entry name" value="REC"/>
    <property type="match status" value="1"/>
</dbReference>
<keyword evidence="8" id="KW-0902">Two-component regulatory system</keyword>
<organism evidence="13 14">
    <name type="scientific">Entotheonella factor</name>
    <dbReference type="NCBI Taxonomy" id="1429438"/>
    <lineage>
        <taxon>Bacteria</taxon>
        <taxon>Pseudomonadati</taxon>
        <taxon>Nitrospinota/Tectimicrobiota group</taxon>
        <taxon>Candidatus Tectimicrobiota</taxon>
        <taxon>Candidatus Entotheonellia</taxon>
        <taxon>Candidatus Entotheonellales</taxon>
        <taxon>Candidatus Entotheonellaceae</taxon>
        <taxon>Candidatus Entotheonella</taxon>
    </lineage>
</organism>
<dbReference type="Pfam" id="PF00512">
    <property type="entry name" value="HisKA"/>
    <property type="match status" value="1"/>
</dbReference>